<keyword evidence="1" id="KW-0235">DNA replication</keyword>
<dbReference type="SUPFAM" id="SSF48024">
    <property type="entry name" value="N-terminal domain of DnaB helicase"/>
    <property type="match status" value="1"/>
</dbReference>
<reference evidence="4" key="1">
    <citation type="submission" date="2018-05" db="EMBL/GenBank/DDBJ databases">
        <authorList>
            <person name="Lanie J.A."/>
            <person name="Ng W.-L."/>
            <person name="Kazmierczak K.M."/>
            <person name="Andrzejewski T.M."/>
            <person name="Davidsen T.M."/>
            <person name="Wayne K.J."/>
            <person name="Tettelin H."/>
            <person name="Glass J.I."/>
            <person name="Rusch D."/>
            <person name="Podicherti R."/>
            <person name="Tsui H.-C.T."/>
            <person name="Winkler M.E."/>
        </authorList>
    </citation>
    <scope>NUCLEOTIDE SEQUENCE</scope>
</reference>
<dbReference type="InterPro" id="IPR016136">
    <property type="entry name" value="DNA_helicase_N/primase_C"/>
</dbReference>
<name>A0A382VR43_9ZZZZ</name>
<sequence>MKNDIENSIPSELKVEKDLELEETILGGLLQDPKLFENDIVRKVETSDFYHKDQRAIFRAMKRAYGLRGDLDLPSVLPHLKGKIKDATYLMTGLEEKCPSPGLVPRHCKDLMKMAKDNSMMVEVTKFKQGKIGQERLMQTLEAEREEKPHLSDAGNAELFLKQSGDRVRFNHTTKRWHIFDGTFWKPDNNQAIHHLA</sequence>
<dbReference type="GO" id="GO:0005524">
    <property type="term" value="F:ATP binding"/>
    <property type="evidence" value="ECO:0007669"/>
    <property type="project" value="InterPro"/>
</dbReference>
<dbReference type="GO" id="GO:0003677">
    <property type="term" value="F:DNA binding"/>
    <property type="evidence" value="ECO:0007669"/>
    <property type="project" value="UniProtKB-KW"/>
</dbReference>
<dbReference type="EMBL" id="UINC01153640">
    <property type="protein sequence ID" value="SVD48465.1"/>
    <property type="molecule type" value="Genomic_DNA"/>
</dbReference>
<organism evidence="4">
    <name type="scientific">marine metagenome</name>
    <dbReference type="NCBI Taxonomy" id="408172"/>
    <lineage>
        <taxon>unclassified sequences</taxon>
        <taxon>metagenomes</taxon>
        <taxon>ecological metagenomes</taxon>
    </lineage>
</organism>
<feature type="non-terminal residue" evidence="4">
    <location>
        <position position="197"/>
    </location>
</feature>
<dbReference type="GO" id="GO:0006260">
    <property type="term" value="P:DNA replication"/>
    <property type="evidence" value="ECO:0007669"/>
    <property type="project" value="UniProtKB-KW"/>
</dbReference>
<dbReference type="AlphaFoldDB" id="A0A382VR43"/>
<evidence type="ECO:0000256" key="1">
    <source>
        <dbReference type="ARBA" id="ARBA00022705"/>
    </source>
</evidence>
<accession>A0A382VR43</accession>
<keyword evidence="2" id="KW-0238">DNA-binding</keyword>
<proteinExistence type="predicted"/>
<dbReference type="Gene3D" id="1.10.860.10">
    <property type="entry name" value="DNAb Helicase, Chain A"/>
    <property type="match status" value="1"/>
</dbReference>
<evidence type="ECO:0000259" key="3">
    <source>
        <dbReference type="Pfam" id="PF00772"/>
    </source>
</evidence>
<protein>
    <recommendedName>
        <fullName evidence="3">DNA helicase DnaB-like N-terminal domain-containing protein</fullName>
    </recommendedName>
</protein>
<evidence type="ECO:0000313" key="4">
    <source>
        <dbReference type="EMBL" id="SVD48465.1"/>
    </source>
</evidence>
<dbReference type="InterPro" id="IPR007693">
    <property type="entry name" value="DNA_helicase_DnaB-like_N"/>
</dbReference>
<gene>
    <name evidence="4" type="ORF">METZ01_LOCUS401319</name>
</gene>
<dbReference type="GO" id="GO:0003678">
    <property type="term" value="F:DNA helicase activity"/>
    <property type="evidence" value="ECO:0007669"/>
    <property type="project" value="InterPro"/>
</dbReference>
<dbReference type="Pfam" id="PF00772">
    <property type="entry name" value="DnaB"/>
    <property type="match status" value="1"/>
</dbReference>
<evidence type="ECO:0000256" key="2">
    <source>
        <dbReference type="ARBA" id="ARBA00023125"/>
    </source>
</evidence>
<feature type="domain" description="DNA helicase DnaB-like N-terminal" evidence="3">
    <location>
        <begin position="17"/>
        <end position="101"/>
    </location>
</feature>
<dbReference type="InterPro" id="IPR036185">
    <property type="entry name" value="DNA_heli_DnaB-like_N_sf"/>
</dbReference>